<dbReference type="InterPro" id="IPR040676">
    <property type="entry name" value="DUF5641"/>
</dbReference>
<reference evidence="3 4" key="2">
    <citation type="submission" date="2018-11" db="EMBL/GenBank/DDBJ databases">
        <authorList>
            <consortium name="Pathogen Informatics"/>
        </authorList>
    </citation>
    <scope>NUCLEOTIDE SEQUENCE [LARGE SCALE GENOMIC DNA]</scope>
</reference>
<gene>
    <name evidence="3" type="ORF">OFLC_LOCUS6368</name>
</gene>
<dbReference type="STRING" id="387005.A0A183HFV7"/>
<dbReference type="EMBL" id="UZAJ01006008">
    <property type="protein sequence ID" value="VDO46347.1"/>
    <property type="molecule type" value="Genomic_DNA"/>
</dbReference>
<dbReference type="AlphaFoldDB" id="A0A183HFV7"/>
<dbReference type="Pfam" id="PF18701">
    <property type="entry name" value="DUF5641"/>
    <property type="match status" value="1"/>
</dbReference>
<accession>A0A183HFV7</accession>
<name>A0A183HFV7_9BILA</name>
<protein>
    <submittedName>
        <fullName evidence="5">DUF5641 domain-containing protein</fullName>
    </submittedName>
</protein>
<evidence type="ECO:0000256" key="1">
    <source>
        <dbReference type="SAM" id="MobiDB-lite"/>
    </source>
</evidence>
<reference evidence="5" key="1">
    <citation type="submission" date="2016-06" db="UniProtKB">
        <authorList>
            <consortium name="WormBaseParasite"/>
        </authorList>
    </citation>
    <scope>IDENTIFICATION</scope>
</reference>
<evidence type="ECO:0000313" key="4">
    <source>
        <dbReference type="Proteomes" id="UP000267606"/>
    </source>
</evidence>
<evidence type="ECO:0000313" key="5">
    <source>
        <dbReference type="WBParaSite" id="OFLC_0000636801-mRNA-1"/>
    </source>
</evidence>
<sequence length="186" mass="21443">MTNRIIRPIDFLSPNASLDIPANVNSNDDDEYTPYSLNSKTKLLKYWSNTLLSLDVFWKLWKEEYLASLRERTQREPISPRSVEKRTPHENEIVLLNEPETPRGVWQLARMKKIKRGIDGKIRSATIQLPSGKELNRSISALYPLEIDDAESLQDQSNSMVEESDKELIAPRTRNAKKQQLEAPLP</sequence>
<feature type="region of interest" description="Disordered" evidence="1">
    <location>
        <begin position="152"/>
        <end position="186"/>
    </location>
</feature>
<dbReference type="Proteomes" id="UP000267606">
    <property type="component" value="Unassembled WGS sequence"/>
</dbReference>
<proteinExistence type="predicted"/>
<keyword evidence="4" id="KW-1185">Reference proteome</keyword>
<feature type="domain" description="DUF5641" evidence="2">
    <location>
        <begin position="47"/>
        <end position="145"/>
    </location>
</feature>
<evidence type="ECO:0000313" key="3">
    <source>
        <dbReference type="EMBL" id="VDO46347.1"/>
    </source>
</evidence>
<evidence type="ECO:0000259" key="2">
    <source>
        <dbReference type="Pfam" id="PF18701"/>
    </source>
</evidence>
<organism evidence="5">
    <name type="scientific">Onchocerca flexuosa</name>
    <dbReference type="NCBI Taxonomy" id="387005"/>
    <lineage>
        <taxon>Eukaryota</taxon>
        <taxon>Metazoa</taxon>
        <taxon>Ecdysozoa</taxon>
        <taxon>Nematoda</taxon>
        <taxon>Chromadorea</taxon>
        <taxon>Rhabditida</taxon>
        <taxon>Spirurina</taxon>
        <taxon>Spiruromorpha</taxon>
        <taxon>Filarioidea</taxon>
        <taxon>Onchocercidae</taxon>
        <taxon>Onchocerca</taxon>
    </lineage>
</organism>
<dbReference type="WBParaSite" id="OFLC_0000636801-mRNA-1">
    <property type="protein sequence ID" value="OFLC_0000636801-mRNA-1"/>
    <property type="gene ID" value="OFLC_0000636801"/>
</dbReference>